<comment type="caution">
    <text evidence="2">The sequence shown here is derived from an EMBL/GenBank/DDBJ whole genome shotgun (WGS) entry which is preliminary data.</text>
</comment>
<protein>
    <recommendedName>
        <fullName evidence="4">Selenoprotein O</fullName>
    </recommendedName>
</protein>
<dbReference type="Proteomes" id="UP001189429">
    <property type="component" value="Unassembled WGS sequence"/>
</dbReference>
<dbReference type="InterPro" id="IPR001227">
    <property type="entry name" value="Ac_transferase_dom_sf"/>
</dbReference>
<dbReference type="InterPro" id="IPR052760">
    <property type="entry name" value="Mitochondrial_malonyltrans"/>
</dbReference>
<keyword evidence="3" id="KW-1185">Reference proteome</keyword>
<accession>A0ABN9Q1Z4</accession>
<feature type="region of interest" description="Disordered" evidence="1">
    <location>
        <begin position="22"/>
        <end position="65"/>
    </location>
</feature>
<dbReference type="Gene3D" id="3.40.366.10">
    <property type="entry name" value="Malonyl-Coenzyme A Acyl Carrier Protein, domain 2"/>
    <property type="match status" value="1"/>
</dbReference>
<proteinExistence type="predicted"/>
<evidence type="ECO:0008006" key="4">
    <source>
        <dbReference type="Google" id="ProtNLM"/>
    </source>
</evidence>
<dbReference type="InterPro" id="IPR016035">
    <property type="entry name" value="Acyl_Trfase/lysoPLipase"/>
</dbReference>
<evidence type="ECO:0000313" key="3">
    <source>
        <dbReference type="Proteomes" id="UP001189429"/>
    </source>
</evidence>
<dbReference type="SUPFAM" id="SSF52151">
    <property type="entry name" value="FabD/lysophospholipase-like"/>
    <property type="match status" value="1"/>
</dbReference>
<dbReference type="EMBL" id="CAUYUJ010002201">
    <property type="protein sequence ID" value="CAK0799671.1"/>
    <property type="molecule type" value="Genomic_DNA"/>
</dbReference>
<reference evidence="2" key="1">
    <citation type="submission" date="2023-10" db="EMBL/GenBank/DDBJ databases">
        <authorList>
            <person name="Chen Y."/>
            <person name="Shah S."/>
            <person name="Dougan E. K."/>
            <person name="Thang M."/>
            <person name="Chan C."/>
        </authorList>
    </citation>
    <scope>NUCLEOTIDE SEQUENCE [LARGE SCALE GENOMIC DNA]</scope>
</reference>
<dbReference type="PANTHER" id="PTHR47170:SF2">
    <property type="entry name" value="MALONYL-COA:ACP TRANSACYLASE (MAT) DOMAIN-CONTAINING PROTEIN"/>
    <property type="match status" value="1"/>
</dbReference>
<evidence type="ECO:0000256" key="1">
    <source>
        <dbReference type="SAM" id="MobiDB-lite"/>
    </source>
</evidence>
<sequence>MAENRPGHRGLTEYDLPGWVSIQPSRTRPAASAQAPRTTATRAPAACSMDSPTSSAGAPRTSPASMEIALSRSVPPRRAQCADRERGDAGLLRGALRDRLVPAVARRARGRRHHGGGRRLHPRAADLGQQSENHNVEMEWLHAALRGQLTEKKSQQSQEYRLRRWRPEGLDPFSEGFLDQAMARQSSALWQAKAIEAGGALHTPLAAEAAAALAAAIDDLLPRMRPPSCDVYFNATGSRVLAGTPPREFVGLLRRQAVEEVQWEALVRAMIADQVRSFYEVGPLKQLKAMMKRIDADAFKRTECIPV</sequence>
<feature type="compositionally biased region" description="Low complexity" evidence="1">
    <location>
        <begin position="24"/>
        <end position="46"/>
    </location>
</feature>
<name>A0ABN9Q1Z4_9DINO</name>
<dbReference type="PANTHER" id="PTHR47170">
    <property type="entry name" value="MALONYL-COA ACP TRANSACYLASE, ACP-BINDING"/>
    <property type="match status" value="1"/>
</dbReference>
<gene>
    <name evidence="2" type="ORF">PCOR1329_LOCUS8034</name>
</gene>
<evidence type="ECO:0000313" key="2">
    <source>
        <dbReference type="EMBL" id="CAK0799671.1"/>
    </source>
</evidence>
<organism evidence="2 3">
    <name type="scientific">Prorocentrum cordatum</name>
    <dbReference type="NCBI Taxonomy" id="2364126"/>
    <lineage>
        <taxon>Eukaryota</taxon>
        <taxon>Sar</taxon>
        <taxon>Alveolata</taxon>
        <taxon>Dinophyceae</taxon>
        <taxon>Prorocentrales</taxon>
        <taxon>Prorocentraceae</taxon>
        <taxon>Prorocentrum</taxon>
    </lineage>
</organism>